<dbReference type="OrthoDB" id="501843at2"/>
<dbReference type="NCBIfam" id="NF040570">
    <property type="entry name" value="guided_TnpB"/>
    <property type="match status" value="1"/>
</dbReference>
<keyword evidence="2" id="KW-0815">Transposition</keyword>
<keyword evidence="3" id="KW-0238">DNA-binding</keyword>
<dbReference type="InterPro" id="IPR010095">
    <property type="entry name" value="Cas12f1-like_TNB"/>
</dbReference>
<dbReference type="GO" id="GO:0006310">
    <property type="term" value="P:DNA recombination"/>
    <property type="evidence" value="ECO:0007669"/>
    <property type="project" value="UniProtKB-KW"/>
</dbReference>
<feature type="region of interest" description="Disordered" evidence="5">
    <location>
        <begin position="385"/>
        <end position="404"/>
    </location>
</feature>
<keyword evidence="4" id="KW-0233">DNA recombination</keyword>
<dbReference type="AlphaFoldDB" id="A0A139X4N0"/>
<dbReference type="GO" id="GO:0032196">
    <property type="term" value="P:transposition"/>
    <property type="evidence" value="ECO:0007669"/>
    <property type="project" value="UniProtKB-KW"/>
</dbReference>
<gene>
    <name evidence="8" type="ORF">WA1_30330</name>
</gene>
<organism evidence="8 9">
    <name type="scientific">Scytonema hofmannii PCC 7110</name>
    <dbReference type="NCBI Taxonomy" id="128403"/>
    <lineage>
        <taxon>Bacteria</taxon>
        <taxon>Bacillati</taxon>
        <taxon>Cyanobacteriota</taxon>
        <taxon>Cyanophyceae</taxon>
        <taxon>Nostocales</taxon>
        <taxon>Scytonemataceae</taxon>
        <taxon>Scytonema</taxon>
    </lineage>
</organism>
<dbReference type="Pfam" id="PF07282">
    <property type="entry name" value="Cas12f1-like_TNB"/>
    <property type="match status" value="1"/>
</dbReference>
<comment type="similarity">
    <text evidence="1">In the C-terminal section; belongs to the transposase 35 family.</text>
</comment>
<protein>
    <submittedName>
        <fullName evidence="8">Uncharacterized protein</fullName>
    </submittedName>
</protein>
<reference evidence="8 9" key="1">
    <citation type="journal article" date="2013" name="Genome Biol. Evol.">
        <title>Genomes of Stigonematalean cyanobacteria (subsection V) and the evolution of oxygenic photosynthesis from prokaryotes to plastids.</title>
        <authorList>
            <person name="Dagan T."/>
            <person name="Roettger M."/>
            <person name="Stucken K."/>
            <person name="Landan G."/>
            <person name="Koch R."/>
            <person name="Major P."/>
            <person name="Gould S.B."/>
            <person name="Goremykin V.V."/>
            <person name="Rippka R."/>
            <person name="Tandeau de Marsac N."/>
            <person name="Gugger M."/>
            <person name="Lockhart P.J."/>
            <person name="Allen J.F."/>
            <person name="Brune I."/>
            <person name="Maus I."/>
            <person name="Puhler A."/>
            <person name="Martin W.F."/>
        </authorList>
    </citation>
    <scope>NUCLEOTIDE SEQUENCE [LARGE SCALE GENOMIC DNA]</scope>
    <source>
        <strain evidence="8 9">PCC 7110</strain>
    </source>
</reference>
<dbReference type="Proteomes" id="UP000076925">
    <property type="component" value="Unassembled WGS sequence"/>
</dbReference>
<keyword evidence="9" id="KW-1185">Reference proteome</keyword>
<feature type="domain" description="Cas12f1-like TNB" evidence="7">
    <location>
        <begin position="342"/>
        <end position="422"/>
    </location>
</feature>
<comment type="caution">
    <text evidence="8">The sequence shown here is derived from an EMBL/GenBank/DDBJ whole genome shotgun (WGS) entry which is preliminary data.</text>
</comment>
<name>A0A139X4N0_9CYAN</name>
<dbReference type="Pfam" id="PF01385">
    <property type="entry name" value="OrfB_IS605"/>
    <property type="match status" value="1"/>
</dbReference>
<dbReference type="NCBIfam" id="TIGR01766">
    <property type="entry name" value="IS200/IS605 family accessory protein TnpB-like domain"/>
    <property type="match status" value="1"/>
</dbReference>
<dbReference type="EMBL" id="ANNX02000033">
    <property type="protein sequence ID" value="KYC39640.1"/>
    <property type="molecule type" value="Genomic_DNA"/>
</dbReference>
<evidence type="ECO:0000256" key="5">
    <source>
        <dbReference type="SAM" id="MobiDB-lite"/>
    </source>
</evidence>
<feature type="domain" description="Probable transposase IS891/IS1136/IS1341" evidence="6">
    <location>
        <begin position="217"/>
        <end position="318"/>
    </location>
</feature>
<evidence type="ECO:0000313" key="8">
    <source>
        <dbReference type="EMBL" id="KYC39640.1"/>
    </source>
</evidence>
<sequence length="475" mass="53948">MSFKSKEQKALDQDKNKDTYISTVVQHLKLSSLGSAVVSDILLHANSLYNTLTFNLRQGFFVHKTLNFSSLTIDSQTDFKENYHYKMLHSQAAQSVCHKVAENFKSFKQLLDKHFSEGTKKPNLPGYRQKGEMFEVTYPSQSVNISQEHSIIFATVSTGIMFKKHHKEDVMGTSLNERLKFRVPDDVDPKRLVELVITSKYREIYLHWVCRKEKEIITELDKSSVLGIDIGLNNFVTCIPNTGQEGFIINGRPLKAINQFYNKTVSKLKKDKDENFWSGSLARATQARNNQVRDFIKKSARAIINKCLESKIGKIVFGWNQGIKNEIDNGRVNNQNFVQVPFTALRDTLKYLCERHGIEFVVVEESYTSKMSFFDGDELPVYGQETEEQKNLKPSGKRTKRGEYKTGNNTIINADANGASNILRKAKIDTSKITFRVCQILKKINIWIGKKLPSRKGTAAGLSCCSTIGLTEPGQ</sequence>
<proteinExistence type="inferred from homology"/>
<evidence type="ECO:0000256" key="1">
    <source>
        <dbReference type="ARBA" id="ARBA00008761"/>
    </source>
</evidence>
<dbReference type="RefSeq" id="WP_017740574.1">
    <property type="nucleotide sequence ID" value="NZ_KQ976354.1"/>
</dbReference>
<accession>A0A139X4N0</accession>
<evidence type="ECO:0000256" key="3">
    <source>
        <dbReference type="ARBA" id="ARBA00023125"/>
    </source>
</evidence>
<evidence type="ECO:0000256" key="4">
    <source>
        <dbReference type="ARBA" id="ARBA00023172"/>
    </source>
</evidence>
<dbReference type="GO" id="GO:0003677">
    <property type="term" value="F:DNA binding"/>
    <property type="evidence" value="ECO:0007669"/>
    <property type="project" value="UniProtKB-KW"/>
</dbReference>
<evidence type="ECO:0000256" key="2">
    <source>
        <dbReference type="ARBA" id="ARBA00022578"/>
    </source>
</evidence>
<evidence type="ECO:0000259" key="6">
    <source>
        <dbReference type="Pfam" id="PF01385"/>
    </source>
</evidence>
<dbReference type="STRING" id="128403.WA1_30330"/>
<evidence type="ECO:0000313" key="9">
    <source>
        <dbReference type="Proteomes" id="UP000076925"/>
    </source>
</evidence>
<evidence type="ECO:0000259" key="7">
    <source>
        <dbReference type="Pfam" id="PF07282"/>
    </source>
</evidence>
<dbReference type="InterPro" id="IPR001959">
    <property type="entry name" value="Transposase"/>
</dbReference>